<feature type="signal peptide" evidence="1">
    <location>
        <begin position="1"/>
        <end position="23"/>
    </location>
</feature>
<dbReference type="Proteomes" id="UP000280296">
    <property type="component" value="Unassembled WGS sequence"/>
</dbReference>
<name>A0A432MN03_9BACT</name>
<evidence type="ECO:0000313" key="3">
    <source>
        <dbReference type="Proteomes" id="UP000280296"/>
    </source>
</evidence>
<accession>A0A432MN03</accession>
<dbReference type="AlphaFoldDB" id="A0A432MN03"/>
<dbReference type="RefSeq" id="WP_126724387.1">
    <property type="nucleotide sequence ID" value="NZ_RYZH01000008.1"/>
</dbReference>
<dbReference type="OrthoDB" id="129271at2"/>
<sequence length="179" mass="19469">MSHRLLLILAPAALWIALAPARAEGPAAGATPAEGLDGPAAFERMKTLVGTWEQREGEEAFVITYQLIASGSALVETYGPGTPHEMISVYHLDGDDLRATHYCAIGNQPRLLLDREASSPDTLVFSFDGGSNLDPATDMHMHEGRFLLHDADHITSSWTAYRDGQPAGTHDFTLTRRKD</sequence>
<protein>
    <recommendedName>
        <fullName evidence="4">DUF1579 domain-containing protein</fullName>
    </recommendedName>
</protein>
<evidence type="ECO:0000256" key="1">
    <source>
        <dbReference type="SAM" id="SignalP"/>
    </source>
</evidence>
<feature type="chain" id="PRO_5019539570" description="DUF1579 domain-containing protein" evidence="1">
    <location>
        <begin position="24"/>
        <end position="179"/>
    </location>
</feature>
<reference evidence="2 3" key="1">
    <citation type="submission" date="2018-12" db="EMBL/GenBank/DDBJ databases">
        <authorList>
            <person name="Toschakov S.V."/>
        </authorList>
    </citation>
    <scope>NUCLEOTIDE SEQUENCE [LARGE SCALE GENOMIC DNA]</scope>
    <source>
        <strain evidence="2 3">GM2012</strain>
    </source>
</reference>
<dbReference type="EMBL" id="RYZH01000008">
    <property type="protein sequence ID" value="RUL88680.1"/>
    <property type="molecule type" value="Genomic_DNA"/>
</dbReference>
<keyword evidence="3" id="KW-1185">Reference proteome</keyword>
<gene>
    <name evidence="2" type="ORF">TsocGM_05955</name>
</gene>
<organism evidence="2 3">
    <name type="scientific">Tautonia sociabilis</name>
    <dbReference type="NCBI Taxonomy" id="2080755"/>
    <lineage>
        <taxon>Bacteria</taxon>
        <taxon>Pseudomonadati</taxon>
        <taxon>Planctomycetota</taxon>
        <taxon>Planctomycetia</taxon>
        <taxon>Isosphaerales</taxon>
        <taxon>Isosphaeraceae</taxon>
        <taxon>Tautonia</taxon>
    </lineage>
</organism>
<evidence type="ECO:0000313" key="2">
    <source>
        <dbReference type="EMBL" id="RUL88680.1"/>
    </source>
</evidence>
<proteinExistence type="predicted"/>
<evidence type="ECO:0008006" key="4">
    <source>
        <dbReference type="Google" id="ProtNLM"/>
    </source>
</evidence>
<reference evidence="2 3" key="2">
    <citation type="submission" date="2019-01" db="EMBL/GenBank/DDBJ databases">
        <title>Tautonia sociabilis, a novel thermotolerant planctomycete of Isosphaeraceae family, isolated from a 4000 m deep subterranean habitat.</title>
        <authorList>
            <person name="Kovaleva O.L."/>
            <person name="Elcheninov A.G."/>
            <person name="Van Heerden E."/>
            <person name="Toshchakov S.V."/>
            <person name="Novikov A."/>
            <person name="Bonch-Osmolovskaya E.A."/>
            <person name="Kublanov I.V."/>
        </authorList>
    </citation>
    <scope>NUCLEOTIDE SEQUENCE [LARGE SCALE GENOMIC DNA]</scope>
    <source>
        <strain evidence="2 3">GM2012</strain>
    </source>
</reference>
<comment type="caution">
    <text evidence="2">The sequence shown here is derived from an EMBL/GenBank/DDBJ whole genome shotgun (WGS) entry which is preliminary data.</text>
</comment>
<keyword evidence="1" id="KW-0732">Signal</keyword>